<proteinExistence type="predicted"/>
<dbReference type="InterPro" id="IPR003959">
    <property type="entry name" value="ATPase_AAA_core"/>
</dbReference>
<organism evidence="2 3">
    <name type="scientific">Phyllobacterium ifriqiyense</name>
    <dbReference type="NCBI Taxonomy" id="314238"/>
    <lineage>
        <taxon>Bacteria</taxon>
        <taxon>Pseudomonadati</taxon>
        <taxon>Pseudomonadota</taxon>
        <taxon>Alphaproteobacteria</taxon>
        <taxon>Hyphomicrobiales</taxon>
        <taxon>Phyllobacteriaceae</taxon>
        <taxon>Phyllobacterium</taxon>
    </lineage>
</organism>
<dbReference type="InterPro" id="IPR027417">
    <property type="entry name" value="P-loop_NTPase"/>
</dbReference>
<gene>
    <name evidence="2" type="ORF">QFZ34_003236</name>
</gene>
<evidence type="ECO:0000313" key="2">
    <source>
        <dbReference type="EMBL" id="MDQ0998054.1"/>
    </source>
</evidence>
<evidence type="ECO:0000259" key="1">
    <source>
        <dbReference type="Pfam" id="PF13304"/>
    </source>
</evidence>
<dbReference type="PANTHER" id="PTHR43581">
    <property type="entry name" value="ATP/GTP PHOSPHATASE"/>
    <property type="match status" value="1"/>
</dbReference>
<feature type="domain" description="ATPase AAA-type core" evidence="1">
    <location>
        <begin position="263"/>
        <end position="359"/>
    </location>
</feature>
<reference evidence="2 3" key="1">
    <citation type="submission" date="2023-07" db="EMBL/GenBank/DDBJ databases">
        <title>Comparative genomics of wheat-associated soil bacteria to identify genetic determinants of phenazine resistance.</title>
        <authorList>
            <person name="Mouncey N."/>
        </authorList>
    </citation>
    <scope>NUCLEOTIDE SEQUENCE [LARGE SCALE GENOMIC DNA]</scope>
    <source>
        <strain evidence="2 3">W4I11</strain>
    </source>
</reference>
<name>A0ABU0SBC8_9HYPH</name>
<dbReference type="SUPFAM" id="SSF52540">
    <property type="entry name" value="P-loop containing nucleoside triphosphate hydrolases"/>
    <property type="match status" value="1"/>
</dbReference>
<dbReference type="RefSeq" id="WP_307282525.1">
    <property type="nucleotide sequence ID" value="NZ_JAUSZT010000003.1"/>
</dbReference>
<accession>A0ABU0SBC8</accession>
<dbReference type="PANTHER" id="PTHR43581:SF4">
    <property type="entry name" value="ATP_GTP PHOSPHATASE"/>
    <property type="match status" value="1"/>
</dbReference>
<dbReference type="Pfam" id="PF13304">
    <property type="entry name" value="AAA_21"/>
    <property type="match status" value="1"/>
</dbReference>
<sequence>MRLVLDEPHSALTPFEQDGFDNLNLITGLNGSGKTQLFKAISDGHIKLFDQNGSPVSESRVTFNAQDFLSSNVLQSQTPQENIRRAMLSAAVEKISGPTRPEIYAWLAEKQIMLKDARASWPKPNVPRGRGGFMDIRFQECVEKLREYEEKLEKIGGAHFAGVKEIASKLGLPICLLTSEDIENDGMLPIPLFSQSLKRTFERYRDIWAHNRALKLDNDEGVLDDVALAGEQFEQKFGPPPWDVVNSVLVRLGFDTKISVPERRAYGSYEPKLIRPDGKELPMDQTSSGEKILLSLALVGYHTEAKLNNVVYPKLVMLDEVDAPLHPSMIRTFLSIVQNVLVEKFGCTVFLATHSPSTVALFPKDNIWVQTKNPTRLECVTKQRALNTLTAGVATLAIDYSGIRQVFCEDASDAMIYSSLYRNLKHECDSERSLTFMSSGLNLSTMASRGEFAAGETINTGCRVVEKIVNSLIAGGNNTVLGLIDRDNPPNKPGKRIYVVGNAERDALENYLFDPLLIACAILKDIPVHRGELGIEGINFFAFSTLDDKAIQTIIERVQNKVFAGLVFDCVPSKYINGKCFDISELYYSMDDHNLGNLVLKGFPSLRRKMNRGITNRDHTDLMFYIANEVVREFPGHTPIAILDTFTQMLQREM</sequence>
<comment type="caution">
    <text evidence="2">The sequence shown here is derived from an EMBL/GenBank/DDBJ whole genome shotgun (WGS) entry which is preliminary data.</text>
</comment>
<protein>
    <submittedName>
        <fullName evidence="2">ABC-type lipoprotein export system ATPase subunit</fullName>
    </submittedName>
</protein>
<dbReference type="CDD" id="cd00267">
    <property type="entry name" value="ABC_ATPase"/>
    <property type="match status" value="1"/>
</dbReference>
<dbReference type="EMBL" id="JAUSZT010000003">
    <property type="protein sequence ID" value="MDQ0998054.1"/>
    <property type="molecule type" value="Genomic_DNA"/>
</dbReference>
<keyword evidence="3" id="KW-1185">Reference proteome</keyword>
<keyword evidence="2" id="KW-0449">Lipoprotein</keyword>
<evidence type="ECO:0000313" key="3">
    <source>
        <dbReference type="Proteomes" id="UP001237780"/>
    </source>
</evidence>
<dbReference type="Proteomes" id="UP001237780">
    <property type="component" value="Unassembled WGS sequence"/>
</dbReference>
<dbReference type="Gene3D" id="3.40.50.300">
    <property type="entry name" value="P-loop containing nucleotide triphosphate hydrolases"/>
    <property type="match status" value="2"/>
</dbReference>
<dbReference type="InterPro" id="IPR051396">
    <property type="entry name" value="Bact_Antivir_Def_Nuclease"/>
</dbReference>